<dbReference type="InterPro" id="IPR055060">
    <property type="entry name" value="ACOX_C_alpha1"/>
</dbReference>
<evidence type="ECO:0000256" key="5">
    <source>
        <dbReference type="ARBA" id="ARBA00023002"/>
    </source>
</evidence>
<organism evidence="8 9">
    <name type="scientific">Streptomyces canarius</name>
    <dbReference type="NCBI Taxonomy" id="285453"/>
    <lineage>
        <taxon>Bacteria</taxon>
        <taxon>Bacillati</taxon>
        <taxon>Actinomycetota</taxon>
        <taxon>Actinomycetes</taxon>
        <taxon>Kitasatosporales</taxon>
        <taxon>Streptomycetaceae</taxon>
        <taxon>Streptomyces</taxon>
    </lineage>
</organism>
<protein>
    <recommendedName>
        <fullName evidence="10">Acyl-CoA oxidase</fullName>
    </recommendedName>
</protein>
<reference evidence="9" key="1">
    <citation type="journal article" date="2019" name="Int. J. Syst. Evol. Microbiol.">
        <title>The Global Catalogue of Microorganisms (GCM) 10K type strain sequencing project: providing services to taxonomists for standard genome sequencing and annotation.</title>
        <authorList>
            <consortium name="The Broad Institute Genomics Platform"/>
            <consortium name="The Broad Institute Genome Sequencing Center for Infectious Disease"/>
            <person name="Wu L."/>
            <person name="Ma J."/>
        </authorList>
    </citation>
    <scope>NUCLEOTIDE SEQUENCE [LARGE SCALE GENOMIC DNA]</scope>
    <source>
        <strain evidence="9">JCM 4733</strain>
    </source>
</reference>
<dbReference type="InterPro" id="IPR012258">
    <property type="entry name" value="Acyl-CoA_oxidase"/>
</dbReference>
<evidence type="ECO:0000256" key="3">
    <source>
        <dbReference type="ARBA" id="ARBA00022630"/>
    </source>
</evidence>
<sequence>MNHSLSGVADVASTTATALTDTLYEGRFDTLHTPWRELFATEPFRFREGLAPLERTELSYDRLRLVNDVVGKPVDLVRDIEELTALHEWIGVSDVGLCTVSSIHYNLFLGSLVDHDGERRDLTPYTGMTRIGTFLCTEAGHGNSVSQLETTATYDPVAGVFELHTPTPTAAKFMPNTSSTGGAKDAVVAARLIVDGIDHGVFLFLTPLHDDAGRPLPGITVTRLPQTSTSPVDHCRTTFDRVRLPYEAMLQADHGRLAPDGTFTSAVGSKRKRFLASVGRVTAGKLCMSAFSLGVTRNALAVAVAHAHNRRTSGVRTGETVPLFAYRSHHAPLIEALATTYAASFLQRWAVRRWAEATEPEGQEDAERAIAVAKGWITWQGRAVMTECRERCGAQGLFLVNGIAGQIPAHEGAITAEGDNLVIWAKAAGELLLGHFTPQPPVPVADGADRLTSPGRLQALLGDIERVWHQRARTRLRAGRPGDPLGRWNQASSPALRLVEAHARRLAGAALLEAADRTADAQAQALLYALHRLFALRSIAPHTGDLLVADRLRPEEAVALPDATDEVIGELVPAALTLVAGFGIAEEVLSGYPIATRGTGELPY</sequence>
<keyword evidence="5" id="KW-0560">Oxidoreductase</keyword>
<gene>
    <name evidence="8" type="ORF">GCM10010345_85230</name>
</gene>
<dbReference type="Pfam" id="PF01756">
    <property type="entry name" value="ACOX"/>
    <property type="match status" value="1"/>
</dbReference>
<evidence type="ECO:0000313" key="8">
    <source>
        <dbReference type="EMBL" id="GHA68490.1"/>
    </source>
</evidence>
<comment type="caution">
    <text evidence="8">The sequence shown here is derived from an EMBL/GenBank/DDBJ whole genome shotgun (WGS) entry which is preliminary data.</text>
</comment>
<dbReference type="Proteomes" id="UP000653644">
    <property type="component" value="Unassembled WGS sequence"/>
</dbReference>
<name>A0ABQ3D9D0_9ACTN</name>
<keyword evidence="4" id="KW-0274">FAD</keyword>
<dbReference type="InterPro" id="IPR009100">
    <property type="entry name" value="AcylCoA_DH/oxidase_NM_dom_sf"/>
</dbReference>
<evidence type="ECO:0000256" key="4">
    <source>
        <dbReference type="ARBA" id="ARBA00022827"/>
    </source>
</evidence>
<comment type="similarity">
    <text evidence="2">Belongs to the acyl-CoA oxidase family.</text>
</comment>
<feature type="domain" description="Acyl-CoA oxidase C-terminal" evidence="6">
    <location>
        <begin position="487"/>
        <end position="589"/>
    </location>
</feature>
<accession>A0ABQ3D9D0</accession>
<feature type="domain" description="Acyl-CoA oxidase C-alpha1" evidence="7">
    <location>
        <begin position="286"/>
        <end position="431"/>
    </location>
</feature>
<dbReference type="PANTHER" id="PTHR10909:SF382">
    <property type="entry name" value="ACYL-COENZYME A OXIDASE"/>
    <property type="match status" value="1"/>
</dbReference>
<dbReference type="PANTHER" id="PTHR10909">
    <property type="entry name" value="ELECTRON TRANSPORT OXIDOREDUCTASE"/>
    <property type="match status" value="1"/>
</dbReference>
<dbReference type="SUPFAM" id="SSF47203">
    <property type="entry name" value="Acyl-CoA dehydrogenase C-terminal domain-like"/>
    <property type="match status" value="2"/>
</dbReference>
<dbReference type="InterPro" id="IPR002655">
    <property type="entry name" value="Acyl-CoA_oxidase_C"/>
</dbReference>
<evidence type="ECO:0008006" key="10">
    <source>
        <dbReference type="Google" id="ProtNLM"/>
    </source>
</evidence>
<comment type="cofactor">
    <cofactor evidence="1">
        <name>FAD</name>
        <dbReference type="ChEBI" id="CHEBI:57692"/>
    </cofactor>
</comment>
<keyword evidence="3" id="KW-0285">Flavoprotein</keyword>
<dbReference type="PIRSF" id="PIRSF000168">
    <property type="entry name" value="Acyl-CoA_oxidase"/>
    <property type="match status" value="1"/>
</dbReference>
<dbReference type="Gene3D" id="2.40.110.10">
    <property type="entry name" value="Butyryl-CoA Dehydrogenase, subunit A, domain 2"/>
    <property type="match status" value="1"/>
</dbReference>
<dbReference type="Pfam" id="PF22924">
    <property type="entry name" value="ACOX_C_alpha1"/>
    <property type="match status" value="1"/>
</dbReference>
<evidence type="ECO:0000259" key="6">
    <source>
        <dbReference type="Pfam" id="PF01756"/>
    </source>
</evidence>
<dbReference type="InterPro" id="IPR046373">
    <property type="entry name" value="Acyl-CoA_Oxase/DH_mid-dom_sf"/>
</dbReference>
<keyword evidence="9" id="KW-1185">Reference proteome</keyword>
<dbReference type="InterPro" id="IPR036250">
    <property type="entry name" value="AcylCo_DH-like_C"/>
</dbReference>
<proteinExistence type="inferred from homology"/>
<evidence type="ECO:0000256" key="2">
    <source>
        <dbReference type="ARBA" id="ARBA00006288"/>
    </source>
</evidence>
<evidence type="ECO:0000259" key="7">
    <source>
        <dbReference type="Pfam" id="PF22924"/>
    </source>
</evidence>
<evidence type="ECO:0000256" key="1">
    <source>
        <dbReference type="ARBA" id="ARBA00001974"/>
    </source>
</evidence>
<dbReference type="Gene3D" id="1.20.140.10">
    <property type="entry name" value="Butyryl-CoA Dehydrogenase, subunit A, domain 3"/>
    <property type="match status" value="2"/>
</dbReference>
<dbReference type="EMBL" id="BMVN01000065">
    <property type="protein sequence ID" value="GHA68490.1"/>
    <property type="molecule type" value="Genomic_DNA"/>
</dbReference>
<dbReference type="RefSeq" id="WP_189894609.1">
    <property type="nucleotide sequence ID" value="NZ_BMVN01000065.1"/>
</dbReference>
<dbReference type="SUPFAM" id="SSF56645">
    <property type="entry name" value="Acyl-CoA dehydrogenase NM domain-like"/>
    <property type="match status" value="1"/>
</dbReference>
<evidence type="ECO:0000313" key="9">
    <source>
        <dbReference type="Proteomes" id="UP000653644"/>
    </source>
</evidence>